<dbReference type="AlphaFoldDB" id="A0AAE2ZKU1"/>
<dbReference type="PANTHER" id="PTHR44688:SF16">
    <property type="entry name" value="DNA-BINDING TRANSCRIPTIONAL ACTIVATOR DEVR_DOSR"/>
    <property type="match status" value="1"/>
</dbReference>
<dbReference type="Pfam" id="PF13426">
    <property type="entry name" value="PAS_9"/>
    <property type="match status" value="1"/>
</dbReference>
<evidence type="ECO:0000256" key="1">
    <source>
        <dbReference type="ARBA" id="ARBA00023015"/>
    </source>
</evidence>
<dbReference type="GO" id="GO:0006355">
    <property type="term" value="P:regulation of DNA-templated transcription"/>
    <property type="evidence" value="ECO:0007669"/>
    <property type="project" value="InterPro"/>
</dbReference>
<feature type="domain" description="PAS" evidence="5">
    <location>
        <begin position="10"/>
        <end position="66"/>
    </location>
</feature>
<dbReference type="PROSITE" id="PS50043">
    <property type="entry name" value="HTH_LUXR_2"/>
    <property type="match status" value="1"/>
</dbReference>
<dbReference type="PROSITE" id="PS50112">
    <property type="entry name" value="PAS"/>
    <property type="match status" value="1"/>
</dbReference>
<accession>A0AAE2ZKU1</accession>
<evidence type="ECO:0000256" key="2">
    <source>
        <dbReference type="ARBA" id="ARBA00023125"/>
    </source>
</evidence>
<keyword evidence="1" id="KW-0805">Transcription regulation</keyword>
<dbReference type="InterPro" id="IPR000014">
    <property type="entry name" value="PAS"/>
</dbReference>
<dbReference type="PROSITE" id="PS00622">
    <property type="entry name" value="HTH_LUXR_1"/>
    <property type="match status" value="1"/>
</dbReference>
<dbReference type="PANTHER" id="PTHR44688">
    <property type="entry name" value="DNA-BINDING TRANSCRIPTIONAL ACTIVATOR DEVR_DOSR"/>
    <property type="match status" value="1"/>
</dbReference>
<dbReference type="InterPro" id="IPR036388">
    <property type="entry name" value="WH-like_DNA-bd_sf"/>
</dbReference>
<dbReference type="PRINTS" id="PR00038">
    <property type="entry name" value="HTHLUXR"/>
</dbReference>
<gene>
    <name evidence="6" type="ORF">K1W69_12715</name>
</gene>
<keyword evidence="2" id="KW-0238">DNA-binding</keyword>
<name>A0AAE2ZKU1_9HYPH</name>
<dbReference type="NCBIfam" id="TIGR00229">
    <property type="entry name" value="sensory_box"/>
    <property type="match status" value="1"/>
</dbReference>
<dbReference type="Pfam" id="PF00196">
    <property type="entry name" value="GerE"/>
    <property type="match status" value="1"/>
</dbReference>
<dbReference type="InterPro" id="IPR000792">
    <property type="entry name" value="Tscrpt_reg_LuxR_C"/>
</dbReference>
<reference evidence="6" key="1">
    <citation type="submission" date="2021-08" db="EMBL/GenBank/DDBJ databases">
        <title>Hoeflea bacterium WL0058 sp. nov., isolated from the sediment.</title>
        <authorList>
            <person name="Wang L."/>
            <person name="Zhang D."/>
        </authorList>
    </citation>
    <scope>NUCLEOTIDE SEQUENCE</scope>
    <source>
        <strain evidence="6">WL0058</strain>
    </source>
</reference>
<keyword evidence="7" id="KW-1185">Reference proteome</keyword>
<dbReference type="CDD" id="cd06170">
    <property type="entry name" value="LuxR_C_like"/>
    <property type="match status" value="1"/>
</dbReference>
<feature type="domain" description="HTH luxR-type" evidence="4">
    <location>
        <begin position="109"/>
        <end position="174"/>
    </location>
</feature>
<evidence type="ECO:0000259" key="4">
    <source>
        <dbReference type="PROSITE" id="PS50043"/>
    </source>
</evidence>
<dbReference type="Gene3D" id="3.30.450.20">
    <property type="entry name" value="PAS domain"/>
    <property type="match status" value="1"/>
</dbReference>
<keyword evidence="3" id="KW-0804">Transcription</keyword>
<dbReference type="GO" id="GO:0003677">
    <property type="term" value="F:DNA binding"/>
    <property type="evidence" value="ECO:0007669"/>
    <property type="project" value="UniProtKB-KW"/>
</dbReference>
<dbReference type="CDD" id="cd00130">
    <property type="entry name" value="PAS"/>
    <property type="match status" value="1"/>
</dbReference>
<evidence type="ECO:0000313" key="6">
    <source>
        <dbReference type="EMBL" id="MBW8638051.1"/>
    </source>
</evidence>
<protein>
    <submittedName>
        <fullName evidence="6">LuxR C-terminal-related transcriptional regulator</fullName>
    </submittedName>
</protein>
<dbReference type="EMBL" id="JAICBX010000002">
    <property type="protein sequence ID" value="MBW8638051.1"/>
    <property type="molecule type" value="Genomic_DNA"/>
</dbReference>
<evidence type="ECO:0000259" key="5">
    <source>
        <dbReference type="PROSITE" id="PS50112"/>
    </source>
</evidence>
<sequence length="175" mass="20256">MAFELAPVGIVLTEDRMIRACNTTFATIFGYEKRELIDQSFRMLYASNEEFEQMRDIGLRTLREGKPYSDERIMPRKDGSLFWCRVRAHSPTPDDPLRRTILSYADLSGHRPYVSLSVRERQIITQLSNGRTSKEIARQIDISPRTVEFYRSRLLKKFKVSNVTELLAHLGGAPE</sequence>
<dbReference type="InterPro" id="IPR035965">
    <property type="entry name" value="PAS-like_dom_sf"/>
</dbReference>
<dbReference type="SUPFAM" id="SSF55785">
    <property type="entry name" value="PYP-like sensor domain (PAS domain)"/>
    <property type="match status" value="1"/>
</dbReference>
<dbReference type="Gene3D" id="1.10.10.10">
    <property type="entry name" value="Winged helix-like DNA-binding domain superfamily/Winged helix DNA-binding domain"/>
    <property type="match status" value="1"/>
</dbReference>
<organism evidence="6 7">
    <name type="scientific">Flavimaribacter sediminis</name>
    <dbReference type="NCBI Taxonomy" id="2865987"/>
    <lineage>
        <taxon>Bacteria</taxon>
        <taxon>Pseudomonadati</taxon>
        <taxon>Pseudomonadota</taxon>
        <taxon>Alphaproteobacteria</taxon>
        <taxon>Hyphomicrobiales</taxon>
        <taxon>Rhizobiaceae</taxon>
        <taxon>Flavimaribacter</taxon>
    </lineage>
</organism>
<dbReference type="Proteomes" id="UP001196509">
    <property type="component" value="Unassembled WGS sequence"/>
</dbReference>
<dbReference type="SMART" id="SM00421">
    <property type="entry name" value="HTH_LUXR"/>
    <property type="match status" value="1"/>
</dbReference>
<evidence type="ECO:0000256" key="3">
    <source>
        <dbReference type="ARBA" id="ARBA00023163"/>
    </source>
</evidence>
<comment type="caution">
    <text evidence="6">The sequence shown here is derived from an EMBL/GenBank/DDBJ whole genome shotgun (WGS) entry which is preliminary data.</text>
</comment>
<dbReference type="SUPFAM" id="SSF46894">
    <property type="entry name" value="C-terminal effector domain of the bipartite response regulators"/>
    <property type="match status" value="1"/>
</dbReference>
<proteinExistence type="predicted"/>
<dbReference type="InterPro" id="IPR016032">
    <property type="entry name" value="Sig_transdc_resp-reg_C-effctor"/>
</dbReference>
<evidence type="ECO:0000313" key="7">
    <source>
        <dbReference type="Proteomes" id="UP001196509"/>
    </source>
</evidence>